<keyword evidence="2" id="KW-1185">Reference proteome</keyword>
<dbReference type="AlphaFoldDB" id="A0A7R9C3X6"/>
<dbReference type="Proteomes" id="UP000678499">
    <property type="component" value="Unassembled WGS sequence"/>
</dbReference>
<protein>
    <submittedName>
        <fullName evidence="1">Uncharacterized protein</fullName>
    </submittedName>
</protein>
<evidence type="ECO:0000313" key="1">
    <source>
        <dbReference type="EMBL" id="CAD7285187.1"/>
    </source>
</evidence>
<feature type="non-terminal residue" evidence="1">
    <location>
        <position position="1"/>
    </location>
</feature>
<proteinExistence type="predicted"/>
<evidence type="ECO:0000313" key="2">
    <source>
        <dbReference type="Proteomes" id="UP000678499"/>
    </source>
</evidence>
<accession>A0A7R9C3X6</accession>
<reference evidence="1" key="1">
    <citation type="submission" date="2020-11" db="EMBL/GenBank/DDBJ databases">
        <authorList>
            <person name="Tran Van P."/>
        </authorList>
    </citation>
    <scope>NUCLEOTIDE SEQUENCE</scope>
</reference>
<name>A0A7R9C3X6_9CRUS</name>
<organism evidence="1">
    <name type="scientific">Notodromas monacha</name>
    <dbReference type="NCBI Taxonomy" id="399045"/>
    <lineage>
        <taxon>Eukaryota</taxon>
        <taxon>Metazoa</taxon>
        <taxon>Ecdysozoa</taxon>
        <taxon>Arthropoda</taxon>
        <taxon>Crustacea</taxon>
        <taxon>Oligostraca</taxon>
        <taxon>Ostracoda</taxon>
        <taxon>Podocopa</taxon>
        <taxon>Podocopida</taxon>
        <taxon>Cypridocopina</taxon>
        <taxon>Cypridoidea</taxon>
        <taxon>Cyprididae</taxon>
        <taxon>Notodromas</taxon>
    </lineage>
</organism>
<dbReference type="EMBL" id="CAJPEX010012307">
    <property type="protein sequence ID" value="CAG0925339.1"/>
    <property type="molecule type" value="Genomic_DNA"/>
</dbReference>
<gene>
    <name evidence="1" type="ORF">NMOB1V02_LOCUS12789</name>
</gene>
<sequence length="328" mass="37674">MYNLAKINASYLDEFFRFVAMPVVAQVTYCAFGATDNECKPYPGAKGLFYNWESGNSSLIDTPSGKWITRMIEENIGPFDDNIGKCSTLVGRNLTLKHGLHNRIIIDLDSGIRRPPLYNYRSGSWNEWLTKSDWLTTSWSLYIHEVKEAVGSYALVNEIERLKINFDTITDVTFTTEKYITLSKDDQLCNDDPSYSHQRCRQRCYEEFVIPCTIPGVNQENTSAISQKSREKTGFKQPRECNMKDTRDDIDYGLVKASLFTRNGSRAFQDAMDNCCAKPCTYYRFRAQQFLSYVYKKASEMRMLGVRPAEDSYKAKIRIGIGDSRVKV</sequence>
<dbReference type="EMBL" id="OA894344">
    <property type="protein sequence ID" value="CAD7285187.1"/>
    <property type="molecule type" value="Genomic_DNA"/>
</dbReference>